<dbReference type="Proteomes" id="UP000052978">
    <property type="component" value="Unassembled WGS sequence"/>
</dbReference>
<evidence type="ECO:0000313" key="1">
    <source>
        <dbReference type="EMBL" id="EPQ10830.1"/>
    </source>
</evidence>
<proteinExistence type="predicted"/>
<evidence type="ECO:0000313" key="2">
    <source>
        <dbReference type="Proteomes" id="UP000052978"/>
    </source>
</evidence>
<dbReference type="PANTHER" id="PTHR47388">
    <property type="entry name" value="TUMOR NECROSIS FACTOR RECEPTOR SUPERFAMILY MEMBER 18"/>
    <property type="match status" value="1"/>
</dbReference>
<dbReference type="SUPFAM" id="SSF57586">
    <property type="entry name" value="TNF receptor-like"/>
    <property type="match status" value="1"/>
</dbReference>
<dbReference type="AlphaFoldDB" id="S7N445"/>
<dbReference type="InterPro" id="IPR053107">
    <property type="entry name" value="TNFRSF18"/>
</dbReference>
<dbReference type="GO" id="GO:0005031">
    <property type="term" value="F:tumor necrosis factor receptor activity"/>
    <property type="evidence" value="ECO:0007669"/>
    <property type="project" value="InterPro"/>
</dbReference>
<keyword evidence="1" id="KW-0675">Receptor</keyword>
<dbReference type="InterPro" id="IPR022318">
    <property type="entry name" value="TNFR_18"/>
</dbReference>
<dbReference type="GO" id="GO:0045785">
    <property type="term" value="P:positive regulation of cell adhesion"/>
    <property type="evidence" value="ECO:0007669"/>
    <property type="project" value="TreeGrafter"/>
</dbReference>
<sequence length="69" mass="7328">EACPEGHCTCIQSEFHCADPDCTTCKHHPCPPGQGAKAYGNFTFGFKCVDCAAGTFSGGREGRCTPWAE</sequence>
<dbReference type="GO" id="GO:0009897">
    <property type="term" value="C:external side of plasma membrane"/>
    <property type="evidence" value="ECO:0007669"/>
    <property type="project" value="TreeGrafter"/>
</dbReference>
<feature type="non-terminal residue" evidence="1">
    <location>
        <position position="1"/>
    </location>
</feature>
<accession>S7N445</accession>
<dbReference type="Gene3D" id="2.10.50.10">
    <property type="entry name" value="Tumor Necrosis Factor Receptor, subunit A, domain 2"/>
    <property type="match status" value="1"/>
</dbReference>
<dbReference type="GO" id="GO:0043066">
    <property type="term" value="P:negative regulation of apoptotic process"/>
    <property type="evidence" value="ECO:0007669"/>
    <property type="project" value="InterPro"/>
</dbReference>
<name>S7N445_MYOBR</name>
<dbReference type="eggNOG" id="ENOG502SAN0">
    <property type="taxonomic scope" value="Eukaryota"/>
</dbReference>
<dbReference type="PANTHER" id="PTHR47388:SF1">
    <property type="entry name" value="TUMOR NECROSIS FACTOR RECEPTOR SUPERFAMILY MEMBER 18"/>
    <property type="match status" value="1"/>
</dbReference>
<dbReference type="PRINTS" id="PR01968">
    <property type="entry name" value="TNFACTORR18"/>
</dbReference>
<dbReference type="EMBL" id="KE163085">
    <property type="protein sequence ID" value="EPQ10830.1"/>
    <property type="molecule type" value="Genomic_DNA"/>
</dbReference>
<protein>
    <submittedName>
        <fullName evidence="1">Tumor necrosis factor receptor superfamily member 18</fullName>
    </submittedName>
</protein>
<organism evidence="1 2">
    <name type="scientific">Myotis brandtii</name>
    <name type="common">Brandt's bat</name>
    <dbReference type="NCBI Taxonomy" id="109478"/>
    <lineage>
        <taxon>Eukaryota</taxon>
        <taxon>Metazoa</taxon>
        <taxon>Chordata</taxon>
        <taxon>Craniata</taxon>
        <taxon>Vertebrata</taxon>
        <taxon>Euteleostomi</taxon>
        <taxon>Mammalia</taxon>
        <taxon>Eutheria</taxon>
        <taxon>Laurasiatheria</taxon>
        <taxon>Chiroptera</taxon>
        <taxon>Yangochiroptera</taxon>
        <taxon>Vespertilionidae</taxon>
        <taxon>Myotis</taxon>
    </lineage>
</organism>
<keyword evidence="2" id="KW-1185">Reference proteome</keyword>
<gene>
    <name evidence="1" type="ORF">D623_10009644</name>
</gene>
<reference evidence="1 2" key="1">
    <citation type="journal article" date="2013" name="Nat. Commun.">
        <title>Genome analysis reveals insights into physiology and longevity of the Brandt's bat Myotis brandtii.</title>
        <authorList>
            <person name="Seim I."/>
            <person name="Fang X."/>
            <person name="Xiong Z."/>
            <person name="Lobanov A.V."/>
            <person name="Huang Z."/>
            <person name="Ma S."/>
            <person name="Feng Y."/>
            <person name="Turanov A.A."/>
            <person name="Zhu Y."/>
            <person name="Lenz T.L."/>
            <person name="Gerashchenko M.V."/>
            <person name="Fan D."/>
            <person name="Hee Yim S."/>
            <person name="Yao X."/>
            <person name="Jordan D."/>
            <person name="Xiong Y."/>
            <person name="Ma Y."/>
            <person name="Lyapunov A.N."/>
            <person name="Chen G."/>
            <person name="Kulakova O.I."/>
            <person name="Sun Y."/>
            <person name="Lee S.G."/>
            <person name="Bronson R.T."/>
            <person name="Moskalev A.A."/>
            <person name="Sunyaev S.R."/>
            <person name="Zhang G."/>
            <person name="Krogh A."/>
            <person name="Wang J."/>
            <person name="Gladyshev V.N."/>
        </authorList>
    </citation>
    <scope>NUCLEOTIDE SEQUENCE [LARGE SCALE GENOMIC DNA]</scope>
</reference>